<evidence type="ECO:0008006" key="4">
    <source>
        <dbReference type="Google" id="ProtNLM"/>
    </source>
</evidence>
<organism evidence="2 3">
    <name type="scientific">Paractinoplanes abujensis</name>
    <dbReference type="NCBI Taxonomy" id="882441"/>
    <lineage>
        <taxon>Bacteria</taxon>
        <taxon>Bacillati</taxon>
        <taxon>Actinomycetota</taxon>
        <taxon>Actinomycetes</taxon>
        <taxon>Micromonosporales</taxon>
        <taxon>Micromonosporaceae</taxon>
        <taxon>Paractinoplanes</taxon>
    </lineage>
</organism>
<reference evidence="2 3" key="1">
    <citation type="submission" date="2020-08" db="EMBL/GenBank/DDBJ databases">
        <title>Sequencing the genomes of 1000 actinobacteria strains.</title>
        <authorList>
            <person name="Klenk H.-P."/>
        </authorList>
    </citation>
    <scope>NUCLEOTIDE SEQUENCE [LARGE SCALE GENOMIC DNA]</scope>
    <source>
        <strain evidence="2 3">DSM 45518</strain>
    </source>
</reference>
<accession>A0A7W7G663</accession>
<sequence length="135" mass="14139">MRRPVILRNVLVSAVMLLTAAGCATVGERERTAAELALRLLTAVDAGDGEAACAVLAPGTVRTVAEDEPCPQAILDKDLPRPGTVVETSVYGQWAQVELDDDTVFLGAFPGGWRVVAAGCTPQASRPYVCTVEGD</sequence>
<name>A0A7W7G663_9ACTN</name>
<dbReference type="Proteomes" id="UP000542742">
    <property type="component" value="Unassembled WGS sequence"/>
</dbReference>
<dbReference type="AlphaFoldDB" id="A0A7W7G663"/>
<dbReference type="PROSITE" id="PS51257">
    <property type="entry name" value="PROKAR_LIPOPROTEIN"/>
    <property type="match status" value="1"/>
</dbReference>
<proteinExistence type="predicted"/>
<gene>
    <name evidence="2" type="ORF">BKA14_007850</name>
</gene>
<dbReference type="RefSeq" id="WP_184955780.1">
    <property type="nucleotide sequence ID" value="NZ_BOMC01000031.1"/>
</dbReference>
<protein>
    <recommendedName>
        <fullName evidence="4">Lipoprotein</fullName>
    </recommendedName>
</protein>
<keyword evidence="3" id="KW-1185">Reference proteome</keyword>
<evidence type="ECO:0000313" key="2">
    <source>
        <dbReference type="EMBL" id="MBB4697702.1"/>
    </source>
</evidence>
<keyword evidence="1" id="KW-0732">Signal</keyword>
<feature type="signal peptide" evidence="1">
    <location>
        <begin position="1"/>
        <end position="24"/>
    </location>
</feature>
<feature type="chain" id="PRO_5038450684" description="Lipoprotein" evidence="1">
    <location>
        <begin position="25"/>
        <end position="135"/>
    </location>
</feature>
<comment type="caution">
    <text evidence="2">The sequence shown here is derived from an EMBL/GenBank/DDBJ whole genome shotgun (WGS) entry which is preliminary data.</text>
</comment>
<evidence type="ECO:0000256" key="1">
    <source>
        <dbReference type="SAM" id="SignalP"/>
    </source>
</evidence>
<dbReference type="EMBL" id="JACHMF010000001">
    <property type="protein sequence ID" value="MBB4697702.1"/>
    <property type="molecule type" value="Genomic_DNA"/>
</dbReference>
<evidence type="ECO:0000313" key="3">
    <source>
        <dbReference type="Proteomes" id="UP000542742"/>
    </source>
</evidence>